<protein>
    <submittedName>
        <fullName evidence="1">Uncharacterized protein</fullName>
    </submittedName>
</protein>
<accession>A0A921Q6Q8</accession>
<proteinExistence type="predicted"/>
<evidence type="ECO:0000313" key="1">
    <source>
        <dbReference type="EMBL" id="KAG0516317.1"/>
    </source>
</evidence>
<comment type="caution">
    <text evidence="1">The sequence shown here is derived from an EMBL/GenBank/DDBJ whole genome shotgun (WGS) entry which is preliminary data.</text>
</comment>
<gene>
    <name evidence="1" type="ORF">BDA96_10G351600</name>
</gene>
<organism evidence="1 2">
    <name type="scientific">Sorghum bicolor</name>
    <name type="common">Sorghum</name>
    <name type="synonym">Sorghum vulgare</name>
    <dbReference type="NCBI Taxonomy" id="4558"/>
    <lineage>
        <taxon>Eukaryota</taxon>
        <taxon>Viridiplantae</taxon>
        <taxon>Streptophyta</taxon>
        <taxon>Embryophyta</taxon>
        <taxon>Tracheophyta</taxon>
        <taxon>Spermatophyta</taxon>
        <taxon>Magnoliopsida</taxon>
        <taxon>Liliopsida</taxon>
        <taxon>Poales</taxon>
        <taxon>Poaceae</taxon>
        <taxon>PACMAD clade</taxon>
        <taxon>Panicoideae</taxon>
        <taxon>Andropogonodae</taxon>
        <taxon>Andropogoneae</taxon>
        <taxon>Sorghinae</taxon>
        <taxon>Sorghum</taxon>
    </lineage>
</organism>
<reference evidence="1" key="1">
    <citation type="journal article" date="2019" name="BMC Genomics">
        <title>A new reference genome for Sorghum bicolor reveals high levels of sequence similarity between sweet and grain genotypes: implications for the genetics of sugar metabolism.</title>
        <authorList>
            <person name="Cooper E.A."/>
            <person name="Brenton Z.W."/>
            <person name="Flinn B.S."/>
            <person name="Jenkins J."/>
            <person name="Shu S."/>
            <person name="Flowers D."/>
            <person name="Luo F."/>
            <person name="Wang Y."/>
            <person name="Xia P."/>
            <person name="Barry K."/>
            <person name="Daum C."/>
            <person name="Lipzen A."/>
            <person name="Yoshinaga Y."/>
            <person name="Schmutz J."/>
            <person name="Saski C."/>
            <person name="Vermerris W."/>
            <person name="Kresovich S."/>
        </authorList>
    </citation>
    <scope>NUCLEOTIDE SEQUENCE</scope>
</reference>
<reference evidence="1" key="2">
    <citation type="submission" date="2020-10" db="EMBL/GenBank/DDBJ databases">
        <authorList>
            <person name="Cooper E.A."/>
            <person name="Brenton Z.W."/>
            <person name="Flinn B.S."/>
            <person name="Jenkins J."/>
            <person name="Shu S."/>
            <person name="Flowers D."/>
            <person name="Luo F."/>
            <person name="Wang Y."/>
            <person name="Xia P."/>
            <person name="Barry K."/>
            <person name="Daum C."/>
            <person name="Lipzen A."/>
            <person name="Yoshinaga Y."/>
            <person name="Schmutz J."/>
            <person name="Saski C."/>
            <person name="Vermerris W."/>
            <person name="Kresovich S."/>
        </authorList>
    </citation>
    <scope>NUCLEOTIDE SEQUENCE</scope>
</reference>
<evidence type="ECO:0000313" key="2">
    <source>
        <dbReference type="Proteomes" id="UP000807115"/>
    </source>
</evidence>
<dbReference type="Proteomes" id="UP000807115">
    <property type="component" value="Chromosome 10"/>
</dbReference>
<dbReference type="EMBL" id="CM027689">
    <property type="protein sequence ID" value="KAG0516317.1"/>
    <property type="molecule type" value="Genomic_DNA"/>
</dbReference>
<sequence>MISCKKVTNSFGVSSKGRIISGLGTIQHAVFFSEGRQNKGLEVCQESSITMQM</sequence>
<name>A0A921Q6Q8_SORBI</name>
<dbReference type="AlphaFoldDB" id="A0A921Q6Q8"/>